<feature type="chain" id="PRO_5023909281" evidence="1">
    <location>
        <begin position="20"/>
        <end position="126"/>
    </location>
</feature>
<protein>
    <submittedName>
        <fullName evidence="2">Uncharacterized protein</fullName>
    </submittedName>
</protein>
<reference evidence="2 3" key="1">
    <citation type="submission" date="2019-09" db="EMBL/GenBank/DDBJ databases">
        <authorList>
            <person name="Criscuolo A."/>
        </authorList>
    </citation>
    <scope>NUCLEOTIDE SEQUENCE [LARGE SCALE GENOMIC DNA]</scope>
    <source>
        <strain evidence="3">3(2)</strain>
    </source>
</reference>
<dbReference type="RefSeq" id="WP_151444027.1">
    <property type="nucleotide sequence ID" value="NZ_CABVOU010000038.1"/>
</dbReference>
<organism evidence="2 3">
    <name type="scientific">Halomonas lysinitropha</name>
    <dbReference type="NCBI Taxonomy" id="2607506"/>
    <lineage>
        <taxon>Bacteria</taxon>
        <taxon>Pseudomonadati</taxon>
        <taxon>Pseudomonadota</taxon>
        <taxon>Gammaproteobacteria</taxon>
        <taxon>Oceanospirillales</taxon>
        <taxon>Halomonadaceae</taxon>
        <taxon>Halomonas</taxon>
    </lineage>
</organism>
<name>A0A5K1I8H1_9GAMM</name>
<evidence type="ECO:0000313" key="3">
    <source>
        <dbReference type="Proteomes" id="UP000326725"/>
    </source>
</evidence>
<keyword evidence="3" id="KW-1185">Reference proteome</keyword>
<dbReference type="EMBL" id="CABVOU010000038">
    <property type="protein sequence ID" value="VVZ96210.1"/>
    <property type="molecule type" value="Genomic_DNA"/>
</dbReference>
<dbReference type="Proteomes" id="UP000326725">
    <property type="component" value="Unassembled WGS sequence"/>
</dbReference>
<dbReference type="AlphaFoldDB" id="A0A5K1I8H1"/>
<proteinExistence type="predicted"/>
<sequence>MLHLPLLAVLILPVSMATADEAGVVFAIGGEQYVLTPACAQRVDYAVAEDDLVHIRFDMIDTAVCFEAFHGLLASHLGERLAVTFRGEPLLEAELRTLLGPEHIVLVSRRPEVTRQAAEFLRGKGP</sequence>
<feature type="signal peptide" evidence="1">
    <location>
        <begin position="1"/>
        <end position="19"/>
    </location>
</feature>
<gene>
    <name evidence="2" type="ORF">HALO32_02306</name>
</gene>
<evidence type="ECO:0000313" key="2">
    <source>
        <dbReference type="EMBL" id="VVZ96210.1"/>
    </source>
</evidence>
<keyword evidence="1" id="KW-0732">Signal</keyword>
<evidence type="ECO:0000256" key="1">
    <source>
        <dbReference type="SAM" id="SignalP"/>
    </source>
</evidence>
<accession>A0A5K1I8H1</accession>